<comment type="caution">
    <text evidence="2">The sequence shown here is derived from an EMBL/GenBank/DDBJ whole genome shotgun (WGS) entry which is preliminary data.</text>
</comment>
<gene>
    <name evidence="2" type="ORF">HJG63_009772</name>
</gene>
<reference evidence="2 3" key="1">
    <citation type="journal article" date="2020" name="Nature">
        <title>Six reference-quality genomes reveal evolution of bat adaptations.</title>
        <authorList>
            <person name="Jebb D."/>
            <person name="Huang Z."/>
            <person name="Pippel M."/>
            <person name="Hughes G.M."/>
            <person name="Lavrichenko K."/>
            <person name="Devanna P."/>
            <person name="Winkler S."/>
            <person name="Jermiin L.S."/>
            <person name="Skirmuntt E.C."/>
            <person name="Katzourakis A."/>
            <person name="Burkitt-Gray L."/>
            <person name="Ray D.A."/>
            <person name="Sullivan K.A.M."/>
            <person name="Roscito J.G."/>
            <person name="Kirilenko B.M."/>
            <person name="Davalos L.M."/>
            <person name="Corthals A.P."/>
            <person name="Power M.L."/>
            <person name="Jones G."/>
            <person name="Ransome R.D."/>
            <person name="Dechmann D.K.N."/>
            <person name="Locatelli A.G."/>
            <person name="Puechmaille S.J."/>
            <person name="Fedrigo O."/>
            <person name="Jarvis E.D."/>
            <person name="Hiller M."/>
            <person name="Vernes S.C."/>
            <person name="Myers E.W."/>
            <person name="Teeling E.C."/>
        </authorList>
    </citation>
    <scope>NUCLEOTIDE SEQUENCE [LARGE SCALE GENOMIC DNA]</scope>
    <source>
        <strain evidence="2">MRouAeg1</strain>
        <tissue evidence="2">Muscle</tissue>
    </source>
</reference>
<sequence>MRGFVSYWLPPGEGVSLRAAGQGQRAGEFGECGRLEPRGLAPDVAGGVEGPPGRGQAGFVGSEEGRVASTEAQRGMGDTAGHARGARPSGPLRTSAVLILGWLELRALTPQEGRPLGQVPSGREGWGPPPRCSWPPRAGGTSTVGRTACPRPHTASSHRGRGRPYVWPSPVQVAVCLTAWASCRPTPARLQRWP</sequence>
<dbReference type="AlphaFoldDB" id="A0A7J8BF83"/>
<organism evidence="2 3">
    <name type="scientific">Rousettus aegyptiacus</name>
    <name type="common">Egyptian fruit bat</name>
    <name type="synonym">Pteropus aegyptiacus</name>
    <dbReference type="NCBI Taxonomy" id="9407"/>
    <lineage>
        <taxon>Eukaryota</taxon>
        <taxon>Metazoa</taxon>
        <taxon>Chordata</taxon>
        <taxon>Craniata</taxon>
        <taxon>Vertebrata</taxon>
        <taxon>Euteleostomi</taxon>
        <taxon>Mammalia</taxon>
        <taxon>Eutheria</taxon>
        <taxon>Laurasiatheria</taxon>
        <taxon>Chiroptera</taxon>
        <taxon>Yinpterochiroptera</taxon>
        <taxon>Pteropodoidea</taxon>
        <taxon>Pteropodidae</taxon>
        <taxon>Rousettinae</taxon>
        <taxon>Rousettus</taxon>
    </lineage>
</organism>
<evidence type="ECO:0000313" key="3">
    <source>
        <dbReference type="Proteomes" id="UP000593571"/>
    </source>
</evidence>
<dbReference type="Proteomes" id="UP000593571">
    <property type="component" value="Unassembled WGS sequence"/>
</dbReference>
<feature type="region of interest" description="Disordered" evidence="1">
    <location>
        <begin position="113"/>
        <end position="164"/>
    </location>
</feature>
<protein>
    <submittedName>
        <fullName evidence="2">Uncharacterized protein</fullName>
    </submittedName>
</protein>
<evidence type="ECO:0000256" key="1">
    <source>
        <dbReference type="SAM" id="MobiDB-lite"/>
    </source>
</evidence>
<accession>A0A7J8BF83</accession>
<name>A0A7J8BF83_ROUAE</name>
<keyword evidence="3" id="KW-1185">Reference proteome</keyword>
<evidence type="ECO:0000313" key="2">
    <source>
        <dbReference type="EMBL" id="KAF6397106.1"/>
    </source>
</evidence>
<proteinExistence type="predicted"/>
<dbReference type="EMBL" id="JACASE010000017">
    <property type="protein sequence ID" value="KAF6397106.1"/>
    <property type="molecule type" value="Genomic_DNA"/>
</dbReference>